<feature type="repeat" description="WD" evidence="3">
    <location>
        <begin position="1088"/>
        <end position="1129"/>
    </location>
</feature>
<evidence type="ECO:0000256" key="1">
    <source>
        <dbReference type="ARBA" id="ARBA00022574"/>
    </source>
</evidence>
<feature type="repeat" description="WD" evidence="3">
    <location>
        <begin position="984"/>
        <end position="1025"/>
    </location>
</feature>
<dbReference type="PROSITE" id="PS50294">
    <property type="entry name" value="WD_REPEATS_REGION"/>
    <property type="match status" value="12"/>
</dbReference>
<dbReference type="CDD" id="cd00200">
    <property type="entry name" value="WD40"/>
    <property type="match status" value="2"/>
</dbReference>
<evidence type="ECO:0000256" key="2">
    <source>
        <dbReference type="ARBA" id="ARBA00022737"/>
    </source>
</evidence>
<keyword evidence="2" id="KW-0677">Repeat</keyword>
<feature type="repeat" description="WD" evidence="3">
    <location>
        <begin position="649"/>
        <end position="690"/>
    </location>
</feature>
<dbReference type="Pfam" id="PF25173">
    <property type="entry name" value="Beta-prop_WDR3_1st"/>
    <property type="match status" value="1"/>
</dbReference>
<dbReference type="Pfam" id="PF00400">
    <property type="entry name" value="WD40"/>
    <property type="match status" value="10"/>
</dbReference>
<keyword evidence="4" id="KW-0472">Membrane</keyword>
<dbReference type="PANTHER" id="PTHR19879">
    <property type="entry name" value="TRANSCRIPTION INITIATION FACTOR TFIID"/>
    <property type="match status" value="1"/>
</dbReference>
<feature type="repeat" description="WD" evidence="3">
    <location>
        <begin position="691"/>
        <end position="732"/>
    </location>
</feature>
<reference evidence="6" key="1">
    <citation type="submission" date="2021-05" db="EMBL/GenBank/DDBJ databases">
        <authorList>
            <person name="Pietrasiak N."/>
            <person name="Ward R."/>
            <person name="Stajich J.E."/>
            <person name="Kurbessoian T."/>
        </authorList>
    </citation>
    <scope>NUCLEOTIDE SEQUENCE</scope>
    <source>
        <strain evidence="6">GSE-NOS-MK-12-04C</strain>
    </source>
</reference>
<organism evidence="6 7">
    <name type="scientific">Cyanomargarita calcarea GSE-NOS-MK-12-04C</name>
    <dbReference type="NCBI Taxonomy" id="2839659"/>
    <lineage>
        <taxon>Bacteria</taxon>
        <taxon>Bacillati</taxon>
        <taxon>Cyanobacteriota</taxon>
        <taxon>Cyanophyceae</taxon>
        <taxon>Nostocales</taxon>
        <taxon>Cyanomargaritaceae</taxon>
        <taxon>Cyanomargarita</taxon>
    </lineage>
</organism>
<dbReference type="Gene3D" id="2.130.10.10">
    <property type="entry name" value="YVTN repeat-like/Quinoprotein amine dehydrogenase"/>
    <property type="match status" value="7"/>
</dbReference>
<sequence length="1163" mass="128235">MENITPIAGSIAFFGTIISILAGSFQVLDQLEKRRARWSNNQKLKNPELNQQLIQNPQSPIQNRIDWGEAVDVSVFYGRSEELSLLKQWIIQDECRLIALLGMGGIGKTSLSIKLAQYIVETGNFTFVIWRSLGNAPPIQEILADFIKFISLDQAIELPQEVGARISLLIEYLRTSRCLLILDNFESILNGGDKAGEYREGYEEYGELLRRVGSVSHSSCLLITSREKPKEVASLEGETLPARSLQLSGLKPQDGEEIFNERGLGGTEDERGKVIDSYKGNPLALKIISTTIKQLFNGSISEFLSQESIVFGGIRDLLEGQFNRLSDLEQEVIYWLAINREPVTISELREDVLSLVSQPKLIEALESLLRRSLIEIGGDAINPISTFTLQNAVMEYMTEQLIEKVSAEINQGKFKLFNSHALIKATTNDYIRSSQIRRILQEVIYRLTLEPKNIGEFLLENLRNESSFVPGYAVGNIINLLVHLKIDLNGYDFSNLTIKQAYLQGVNLQRVNFTNSEIDKSIFTQPFGSIQSVVFSPDGEVFAAGDANGQILLWQVIDGNQVLSIKGHLSSIWSVTFSPDSSILASSSSDQTIRLWDIGERRCLQTLKGHTNDVRSIVFSIDGKTLASSSSDQTIRLWDVTTGECLRIFHGHKNVVRAIAYSFDNKILASGSYDQTVRLWDVTTGKCLQILEGHTGWIRSVAFYPNTNIVASCSDDRTIRLWDVVTGESLKVLSGHINQVRAIAFSSDGKLLAGAGRDLSIKLWDVATGEYLNTLWGHTQSIESIAFSPNNQMLVSGSYDQTVRLWDVNDGKCLKTLQGYANWVWSVAFSPNGNILASGSDDFAVRLWDVNTGECLNTLIKHTSRVWTVTFSPDGKILASGSDDKTIKLWDVITGVCIRTLRLDTYRIKSICFSPDGTMLASTSADETVSLWDVSEGKCLKMQGHSGRVQSVAFSPDGKILVSGGDDCTVRLWDISTGVCIKVLQGHTADVNSVTFSPSGETIASGSNDRKIRLWDVGTGQCLKVLRGHTAAVQSVAFSPIPLRGNKLGKASGFAFWTQESCHTLVSCSADETVKLWDIITGECLKTLHEHLGTVWSVAVSPQGTTIASGSQDETIKLWDANSGQCLKTLRAKRPYEEMNITGVKGLTEATIATLQALGAVGD</sequence>
<comment type="caution">
    <text evidence="6">The sequence shown here is derived from an EMBL/GenBank/DDBJ whole genome shotgun (WGS) entry which is preliminary data.</text>
</comment>
<feature type="repeat" description="WD" evidence="3">
    <location>
        <begin position="607"/>
        <end position="648"/>
    </location>
</feature>
<dbReference type="InterPro" id="IPR036322">
    <property type="entry name" value="WD40_repeat_dom_sf"/>
</dbReference>
<dbReference type="Pfam" id="PF00931">
    <property type="entry name" value="NB-ARC"/>
    <property type="match status" value="1"/>
</dbReference>
<dbReference type="AlphaFoldDB" id="A0A951QQB0"/>
<gene>
    <name evidence="6" type="ORF">KME60_20230</name>
</gene>
<evidence type="ECO:0000313" key="7">
    <source>
        <dbReference type="Proteomes" id="UP000729701"/>
    </source>
</evidence>
<dbReference type="InterPro" id="IPR019775">
    <property type="entry name" value="WD40_repeat_CS"/>
</dbReference>
<reference evidence="6" key="2">
    <citation type="journal article" date="2022" name="Microbiol. Resour. Announc.">
        <title>Metagenome Sequencing to Explore Phylogenomics of Terrestrial Cyanobacteria.</title>
        <authorList>
            <person name="Ward R.D."/>
            <person name="Stajich J.E."/>
            <person name="Johansen J.R."/>
            <person name="Huntemann M."/>
            <person name="Clum A."/>
            <person name="Foster B."/>
            <person name="Foster B."/>
            <person name="Roux S."/>
            <person name="Palaniappan K."/>
            <person name="Varghese N."/>
            <person name="Mukherjee S."/>
            <person name="Reddy T.B.K."/>
            <person name="Daum C."/>
            <person name="Copeland A."/>
            <person name="Chen I.A."/>
            <person name="Ivanova N.N."/>
            <person name="Kyrpides N.C."/>
            <person name="Shapiro N."/>
            <person name="Eloe-Fadrosh E.A."/>
            <person name="Pietrasiak N."/>
        </authorList>
    </citation>
    <scope>NUCLEOTIDE SEQUENCE</scope>
    <source>
        <strain evidence="6">GSE-NOS-MK-12-04C</strain>
    </source>
</reference>
<protein>
    <submittedName>
        <fullName evidence="6">NACHT domain-containing protein</fullName>
    </submittedName>
</protein>
<feature type="repeat" description="WD" evidence="3">
    <location>
        <begin position="733"/>
        <end position="774"/>
    </location>
</feature>
<evidence type="ECO:0000256" key="4">
    <source>
        <dbReference type="SAM" id="Phobius"/>
    </source>
</evidence>
<feature type="repeat" description="WD" evidence="3">
    <location>
        <begin position="942"/>
        <end position="983"/>
    </location>
</feature>
<accession>A0A951QQB0</accession>
<dbReference type="Proteomes" id="UP000729701">
    <property type="component" value="Unassembled WGS sequence"/>
</dbReference>
<dbReference type="SUPFAM" id="SSF50978">
    <property type="entry name" value="WD40 repeat-like"/>
    <property type="match status" value="3"/>
</dbReference>
<dbReference type="GO" id="GO:0043531">
    <property type="term" value="F:ADP binding"/>
    <property type="evidence" value="ECO:0007669"/>
    <property type="project" value="InterPro"/>
</dbReference>
<keyword evidence="4" id="KW-1133">Transmembrane helix</keyword>
<dbReference type="InterPro" id="IPR020472">
    <property type="entry name" value="WD40_PAC1"/>
</dbReference>
<dbReference type="PROSITE" id="PS50082">
    <property type="entry name" value="WD_REPEATS_2"/>
    <property type="match status" value="14"/>
</dbReference>
<feature type="repeat" description="WD" evidence="3">
    <location>
        <begin position="1065"/>
        <end position="1087"/>
    </location>
</feature>
<dbReference type="InterPro" id="IPR015943">
    <property type="entry name" value="WD40/YVTN_repeat-like_dom_sf"/>
</dbReference>
<evidence type="ECO:0000313" key="6">
    <source>
        <dbReference type="EMBL" id="MBW4669676.1"/>
    </source>
</evidence>
<dbReference type="PRINTS" id="PR00364">
    <property type="entry name" value="DISEASERSIST"/>
</dbReference>
<feature type="repeat" description="WD" evidence="3">
    <location>
        <begin position="775"/>
        <end position="816"/>
    </location>
</feature>
<evidence type="ECO:0000259" key="5">
    <source>
        <dbReference type="Pfam" id="PF00931"/>
    </source>
</evidence>
<dbReference type="SMART" id="SM00320">
    <property type="entry name" value="WD40"/>
    <property type="match status" value="14"/>
</dbReference>
<dbReference type="SUPFAM" id="SSF52540">
    <property type="entry name" value="P-loop containing nucleoside triphosphate hydrolases"/>
    <property type="match status" value="1"/>
</dbReference>
<dbReference type="EMBL" id="JAHHGZ010000023">
    <property type="protein sequence ID" value="MBW4669676.1"/>
    <property type="molecule type" value="Genomic_DNA"/>
</dbReference>
<feature type="domain" description="NB-ARC" evidence="5">
    <location>
        <begin position="84"/>
        <end position="184"/>
    </location>
</feature>
<feature type="repeat" description="WD" evidence="3">
    <location>
        <begin position="817"/>
        <end position="858"/>
    </location>
</feature>
<feature type="transmembrane region" description="Helical" evidence="4">
    <location>
        <begin position="6"/>
        <end position="28"/>
    </location>
</feature>
<proteinExistence type="predicted"/>
<dbReference type="InterPro" id="IPR002182">
    <property type="entry name" value="NB-ARC"/>
</dbReference>
<feature type="repeat" description="WD" evidence="3">
    <location>
        <begin position="859"/>
        <end position="900"/>
    </location>
</feature>
<feature type="repeat" description="WD" evidence="3">
    <location>
        <begin position="523"/>
        <end position="564"/>
    </location>
</feature>
<dbReference type="InterPro" id="IPR027417">
    <property type="entry name" value="P-loop_NTPase"/>
</dbReference>
<evidence type="ECO:0000256" key="3">
    <source>
        <dbReference type="PROSITE-ProRule" id="PRU00221"/>
    </source>
</evidence>
<keyword evidence="4" id="KW-0812">Transmembrane</keyword>
<name>A0A951QQB0_9CYAN</name>
<dbReference type="InterPro" id="IPR001680">
    <property type="entry name" value="WD40_rpt"/>
</dbReference>
<feature type="repeat" description="WD" evidence="3">
    <location>
        <begin position="901"/>
        <end position="942"/>
    </location>
</feature>
<keyword evidence="1 3" id="KW-0853">WD repeat</keyword>
<dbReference type="PANTHER" id="PTHR19879:SF9">
    <property type="entry name" value="TRANSCRIPTION INITIATION FACTOR TFIID SUBUNIT 5"/>
    <property type="match status" value="1"/>
</dbReference>
<dbReference type="PROSITE" id="PS00678">
    <property type="entry name" value="WD_REPEATS_1"/>
    <property type="match status" value="12"/>
</dbReference>
<dbReference type="Gene3D" id="3.40.50.300">
    <property type="entry name" value="P-loop containing nucleotide triphosphate hydrolases"/>
    <property type="match status" value="1"/>
</dbReference>
<dbReference type="PRINTS" id="PR00320">
    <property type="entry name" value="GPROTEINBRPT"/>
</dbReference>
<feature type="repeat" description="WD" evidence="3">
    <location>
        <begin position="565"/>
        <end position="606"/>
    </location>
</feature>